<feature type="binding site" evidence="9">
    <location>
        <position position="17"/>
    </location>
    <ligand>
        <name>NADPH</name>
        <dbReference type="ChEBI" id="CHEBI:57783"/>
    </ligand>
</feature>
<dbReference type="InterPro" id="IPR013512">
    <property type="entry name" value="DXP_reductoisomerase_N"/>
</dbReference>
<comment type="catalytic activity">
    <reaction evidence="8">
        <text>2-C-methyl-D-erythritol 4-phosphate + NADP(+) = 1-deoxy-D-xylulose 5-phosphate + NADPH + H(+)</text>
        <dbReference type="Rhea" id="RHEA:13717"/>
        <dbReference type="ChEBI" id="CHEBI:15378"/>
        <dbReference type="ChEBI" id="CHEBI:57783"/>
        <dbReference type="ChEBI" id="CHEBI:57792"/>
        <dbReference type="ChEBI" id="CHEBI:58262"/>
        <dbReference type="ChEBI" id="CHEBI:58349"/>
        <dbReference type="EC" id="1.1.1.267"/>
    </reaction>
    <physiologicalReaction direction="right-to-left" evidence="8">
        <dbReference type="Rhea" id="RHEA:13719"/>
    </physiologicalReaction>
</comment>
<comment type="pathway">
    <text evidence="1 9">Isoprenoid biosynthesis; isopentenyl diphosphate biosynthesis via DXP pathway; isopentenyl diphosphate from 1-deoxy-D-xylulose 5-phosphate: step 1/6.</text>
</comment>
<dbReference type="NCBIfam" id="NF009114">
    <property type="entry name" value="PRK12464.1"/>
    <property type="match status" value="1"/>
</dbReference>
<dbReference type="SUPFAM" id="SSF55347">
    <property type="entry name" value="Glyceraldehyde-3-phosphate dehydrogenase-like, C-terminal domain"/>
    <property type="match status" value="1"/>
</dbReference>
<feature type="binding site" evidence="9">
    <location>
        <position position="231"/>
    </location>
    <ligand>
        <name>Mn(2+)</name>
        <dbReference type="ChEBI" id="CHEBI:29035"/>
    </ligand>
</feature>
<dbReference type="Pfam" id="PF02670">
    <property type="entry name" value="DXP_reductoisom"/>
    <property type="match status" value="1"/>
</dbReference>
<feature type="binding site" evidence="9">
    <location>
        <position position="131"/>
    </location>
    <ligand>
        <name>NADPH</name>
        <dbReference type="ChEBI" id="CHEBI:57783"/>
    </ligand>
</feature>
<name>A0ABS8DVV7_9GAMM</name>
<dbReference type="GO" id="GO:0030604">
    <property type="term" value="F:1-deoxy-D-xylulose-5-phosphate reductoisomerase activity"/>
    <property type="evidence" value="ECO:0007669"/>
    <property type="project" value="UniProtKB-EC"/>
</dbReference>
<feature type="binding site" evidence="9">
    <location>
        <position position="157"/>
    </location>
    <ligand>
        <name>1-deoxy-D-xylulose 5-phosphate</name>
        <dbReference type="ChEBI" id="CHEBI:57792"/>
    </ligand>
</feature>
<gene>
    <name evidence="9" type="primary">dxr</name>
    <name evidence="13" type="ORF">GEV37_15280</name>
</gene>
<evidence type="ECO:0000259" key="11">
    <source>
        <dbReference type="Pfam" id="PF08436"/>
    </source>
</evidence>
<dbReference type="InterPro" id="IPR036291">
    <property type="entry name" value="NAD(P)-bd_dom_sf"/>
</dbReference>
<dbReference type="RefSeq" id="WP_227391144.1">
    <property type="nucleotide sequence ID" value="NZ_JBHSCJ010000009.1"/>
</dbReference>
<comment type="cofactor">
    <cofactor evidence="9">
        <name>Mg(2+)</name>
        <dbReference type="ChEBI" id="CHEBI:18420"/>
    </cofactor>
    <cofactor evidence="9">
        <name>Mn(2+)</name>
        <dbReference type="ChEBI" id="CHEBI:29035"/>
    </cofactor>
</comment>
<dbReference type="NCBIfam" id="NF003938">
    <property type="entry name" value="PRK05447.1-1"/>
    <property type="match status" value="1"/>
</dbReference>
<feature type="binding site" evidence="9">
    <location>
        <position position="231"/>
    </location>
    <ligand>
        <name>1-deoxy-D-xylulose 5-phosphate</name>
        <dbReference type="ChEBI" id="CHEBI:57792"/>
    </ligand>
</feature>
<feature type="binding site" evidence="9">
    <location>
        <position position="227"/>
    </location>
    <ligand>
        <name>1-deoxy-D-xylulose 5-phosphate</name>
        <dbReference type="ChEBI" id="CHEBI:57792"/>
    </ligand>
</feature>
<evidence type="ECO:0000256" key="4">
    <source>
        <dbReference type="ARBA" id="ARBA00022857"/>
    </source>
</evidence>
<dbReference type="EC" id="1.1.1.267" evidence="9"/>
<evidence type="ECO:0000256" key="8">
    <source>
        <dbReference type="ARBA" id="ARBA00048543"/>
    </source>
</evidence>
<dbReference type="NCBIfam" id="TIGR00243">
    <property type="entry name" value="Dxr"/>
    <property type="match status" value="1"/>
</dbReference>
<dbReference type="PANTHER" id="PTHR30525:SF0">
    <property type="entry name" value="1-DEOXY-D-XYLULOSE 5-PHOSPHATE REDUCTOISOMERASE, CHLOROPLASTIC"/>
    <property type="match status" value="1"/>
</dbReference>
<dbReference type="InterPro" id="IPR026877">
    <property type="entry name" value="DXPR_C"/>
</dbReference>
<feature type="domain" description="1-deoxy-D-xylulose 5-phosphate reductoisomerase N-terminal" evidence="10">
    <location>
        <begin position="9"/>
        <end position="137"/>
    </location>
</feature>
<keyword evidence="4 9" id="KW-0521">NADP</keyword>
<feature type="binding site" evidence="9">
    <location>
        <position position="155"/>
    </location>
    <ligand>
        <name>Mn(2+)</name>
        <dbReference type="ChEBI" id="CHEBI:29035"/>
    </ligand>
</feature>
<dbReference type="InterPro" id="IPR036169">
    <property type="entry name" value="DXPR_C_sf"/>
</dbReference>
<comment type="similarity">
    <text evidence="2 9">Belongs to the DXR family.</text>
</comment>
<keyword evidence="7 9" id="KW-0414">Isoprene biosynthesis</keyword>
<evidence type="ECO:0000313" key="14">
    <source>
        <dbReference type="Proteomes" id="UP001319882"/>
    </source>
</evidence>
<comment type="caution">
    <text evidence="13">The sequence shown here is derived from an EMBL/GenBank/DDBJ whole genome shotgun (WGS) entry which is preliminary data.</text>
</comment>
<evidence type="ECO:0000256" key="1">
    <source>
        <dbReference type="ARBA" id="ARBA00005094"/>
    </source>
</evidence>
<evidence type="ECO:0000259" key="10">
    <source>
        <dbReference type="Pfam" id="PF02670"/>
    </source>
</evidence>
<evidence type="ECO:0000259" key="12">
    <source>
        <dbReference type="Pfam" id="PF13288"/>
    </source>
</evidence>
<keyword evidence="9" id="KW-0460">Magnesium</keyword>
<comment type="caution">
    <text evidence="9">Lacks conserved residue(s) required for the propagation of feature annotation.</text>
</comment>
<evidence type="ECO:0000256" key="7">
    <source>
        <dbReference type="ARBA" id="ARBA00023229"/>
    </source>
</evidence>
<feature type="domain" description="DXP reductoisomerase C-terminal" evidence="12">
    <location>
        <begin position="271"/>
        <end position="387"/>
    </location>
</feature>
<evidence type="ECO:0000256" key="5">
    <source>
        <dbReference type="ARBA" id="ARBA00023002"/>
    </source>
</evidence>
<feature type="binding site" evidence="9">
    <location>
        <position position="18"/>
    </location>
    <ligand>
        <name>NADPH</name>
        <dbReference type="ChEBI" id="CHEBI:57783"/>
    </ligand>
</feature>
<dbReference type="PIRSF" id="PIRSF006205">
    <property type="entry name" value="Dxp_reductismrs"/>
    <property type="match status" value="1"/>
</dbReference>
<feature type="binding site" evidence="9">
    <location>
        <position position="15"/>
    </location>
    <ligand>
        <name>NADPH</name>
        <dbReference type="ChEBI" id="CHEBI:57783"/>
    </ligand>
</feature>
<keyword evidence="3 9" id="KW-0479">Metal-binding</keyword>
<dbReference type="PANTHER" id="PTHR30525">
    <property type="entry name" value="1-DEOXY-D-XYLULOSE 5-PHOSPHATE REDUCTOISOMERASE"/>
    <property type="match status" value="1"/>
</dbReference>
<feature type="binding site" evidence="9">
    <location>
        <position position="16"/>
    </location>
    <ligand>
        <name>NADPH</name>
        <dbReference type="ChEBI" id="CHEBI:57783"/>
    </ligand>
</feature>
<comment type="function">
    <text evidence="9">Catalyzes the NADPH-dependent rearrangement and reduction of 1-deoxy-D-xylulose-5-phosphate (DXP) to 2-C-methyl-D-erythritol 4-phosphate (MEP).</text>
</comment>
<accession>A0ABS8DVV7</accession>
<feature type="binding site" evidence="9">
    <location>
        <position position="215"/>
    </location>
    <ligand>
        <name>NADPH</name>
        <dbReference type="ChEBI" id="CHEBI:57783"/>
    </ligand>
</feature>
<keyword evidence="6 9" id="KW-0464">Manganese</keyword>
<evidence type="ECO:0000313" key="13">
    <source>
        <dbReference type="EMBL" id="MCB8890477.1"/>
    </source>
</evidence>
<feature type="binding site" evidence="9">
    <location>
        <position position="209"/>
    </location>
    <ligand>
        <name>1-deoxy-D-xylulose 5-phosphate</name>
        <dbReference type="ChEBI" id="CHEBI:57792"/>
    </ligand>
</feature>
<feature type="binding site" evidence="9">
    <location>
        <position position="186"/>
    </location>
    <ligand>
        <name>1-deoxy-D-xylulose 5-phosphate</name>
        <dbReference type="ChEBI" id="CHEBI:57792"/>
    </ligand>
</feature>
<reference evidence="13 14" key="1">
    <citation type="journal article" date="2021" name="Sci. Rep.">
        <title>Genome analysis of a halophilic bacterium Halomonas malpeensis YU-PRIM-29(T) reveals its exopolysaccharide and pigment producing capabilities.</title>
        <authorList>
            <person name="Athmika"/>
            <person name="Ghate S.D."/>
            <person name="Arun A.B."/>
            <person name="Rao S.S."/>
            <person name="Kumar S.T.A."/>
            <person name="Kandiyil M.K."/>
            <person name="Saptami K."/>
            <person name="Rekha P.D."/>
        </authorList>
    </citation>
    <scope>NUCLEOTIDE SEQUENCE [LARGE SCALE GENOMIC DNA]</scope>
    <source>
        <strain evidence="14">prim 29</strain>
    </source>
</reference>
<dbReference type="Pfam" id="PF08436">
    <property type="entry name" value="DXP_redisom_C"/>
    <property type="match status" value="1"/>
</dbReference>
<evidence type="ECO:0000256" key="9">
    <source>
        <dbReference type="HAMAP-Rule" id="MF_00183"/>
    </source>
</evidence>
<dbReference type="SUPFAM" id="SSF51735">
    <property type="entry name" value="NAD(P)-binding Rossmann-fold domains"/>
    <property type="match status" value="1"/>
</dbReference>
<dbReference type="SUPFAM" id="SSF69055">
    <property type="entry name" value="1-deoxy-D-xylulose-5-phosphate reductoisomerase, C-terminal domain"/>
    <property type="match status" value="1"/>
</dbReference>
<sequence>MTSSTRQRITVLGATGSIGKSTLDVIERHPERYRVHALTAHTSKETLLEQCLTHRPDVAVLDAAADAAWLEAELARAGLATTVTYGVEALCAVARDARVDTVMAAIVGAAGLLPALAAAEAGKRILLANKEALVMSGALFMEAVERSGATLLPIDSEHNAIYQCLPPRHRGGLDRHGVRKLLLTASGGPFRQWDAQEIAVATPEQACAHPNWSMGRKISVDSATLMNKGLELIEACWLFDAAPEQIQVVVHPQSVIHSMAAYSDGSVIAQLGNPDMRTPIAYGLAWPERIDSGVETLDLFQIARLDFEAPDEARFPCLRLAREAMQRGGSAPAVLNAANEVAVEAFLSGELAFGAIAQVVADVMALPCEHRADTIEEILAADRWAREQAQSLLESEHAADVTSAKE</sequence>
<feature type="binding site" evidence="9">
    <location>
        <position position="222"/>
    </location>
    <ligand>
        <name>1-deoxy-D-xylulose 5-phosphate</name>
        <dbReference type="ChEBI" id="CHEBI:57792"/>
    </ligand>
</feature>
<keyword evidence="5 9" id="KW-0560">Oxidoreductase</keyword>
<feature type="binding site" evidence="9">
    <location>
        <position position="157"/>
    </location>
    <ligand>
        <name>Mn(2+)</name>
        <dbReference type="ChEBI" id="CHEBI:29035"/>
    </ligand>
</feature>
<evidence type="ECO:0000256" key="2">
    <source>
        <dbReference type="ARBA" id="ARBA00006825"/>
    </source>
</evidence>
<dbReference type="EMBL" id="WHVL01000007">
    <property type="protein sequence ID" value="MCB8890477.1"/>
    <property type="molecule type" value="Genomic_DNA"/>
</dbReference>
<evidence type="ECO:0000256" key="3">
    <source>
        <dbReference type="ARBA" id="ARBA00022723"/>
    </source>
</evidence>
<evidence type="ECO:0000256" key="6">
    <source>
        <dbReference type="ARBA" id="ARBA00023211"/>
    </source>
</evidence>
<organism evidence="13 14">
    <name type="scientific">Vreelandella malpeensis</name>
    <dbReference type="NCBI Taxonomy" id="1172368"/>
    <lineage>
        <taxon>Bacteria</taxon>
        <taxon>Pseudomonadati</taxon>
        <taxon>Pseudomonadota</taxon>
        <taxon>Gammaproteobacteria</taxon>
        <taxon>Oceanospirillales</taxon>
        <taxon>Halomonadaceae</taxon>
        <taxon>Vreelandella</taxon>
    </lineage>
</organism>
<feature type="binding site" evidence="9">
    <location>
        <position position="228"/>
    </location>
    <ligand>
        <name>1-deoxy-D-xylulose 5-phosphate</name>
        <dbReference type="ChEBI" id="CHEBI:57792"/>
    </ligand>
</feature>
<keyword evidence="14" id="KW-1185">Reference proteome</keyword>
<protein>
    <recommendedName>
        <fullName evidence="9">1-deoxy-D-xylulose 5-phosphate reductoisomerase</fullName>
        <shortName evidence="9">DXP reductoisomerase</shortName>
        <ecNumber evidence="9">1.1.1.267</ecNumber>
    </recommendedName>
    <alternativeName>
        <fullName evidence="9">1-deoxyxylulose-5-phosphate reductoisomerase</fullName>
    </alternativeName>
    <alternativeName>
        <fullName evidence="9">2-C-methyl-D-erythritol 4-phosphate synthase</fullName>
    </alternativeName>
</protein>
<dbReference type="Proteomes" id="UP001319882">
    <property type="component" value="Unassembled WGS sequence"/>
</dbReference>
<dbReference type="HAMAP" id="MF_00183">
    <property type="entry name" value="DXP_reductoisom"/>
    <property type="match status" value="1"/>
</dbReference>
<dbReference type="InterPro" id="IPR013644">
    <property type="entry name" value="DXP_reductoisomerase_C"/>
</dbReference>
<dbReference type="InterPro" id="IPR003821">
    <property type="entry name" value="DXP_reductoisomerase"/>
</dbReference>
<proteinExistence type="inferred from homology"/>
<feature type="domain" description="1-deoxy-D-xylulose 5-phosphate reductoisomerase C-terminal" evidence="11">
    <location>
        <begin position="151"/>
        <end position="239"/>
    </location>
</feature>
<feature type="binding site" evidence="9">
    <location>
        <position position="129"/>
    </location>
    <ligand>
        <name>NADPH</name>
        <dbReference type="ChEBI" id="CHEBI:57783"/>
    </ligand>
</feature>
<feature type="binding site" evidence="9">
    <location>
        <position position="130"/>
    </location>
    <ligand>
        <name>1-deoxy-D-xylulose 5-phosphate</name>
        <dbReference type="ChEBI" id="CHEBI:57792"/>
    </ligand>
</feature>
<dbReference type="Pfam" id="PF13288">
    <property type="entry name" value="DXPR_C"/>
    <property type="match status" value="1"/>
</dbReference>
<dbReference type="Gene3D" id="3.40.50.720">
    <property type="entry name" value="NAD(P)-binding Rossmann-like Domain"/>
    <property type="match status" value="1"/>
</dbReference>
<dbReference type="Gene3D" id="1.10.1740.10">
    <property type="match status" value="1"/>
</dbReference>
<feature type="binding site" evidence="9">
    <location>
        <position position="156"/>
    </location>
    <ligand>
        <name>1-deoxy-D-xylulose 5-phosphate</name>
        <dbReference type="ChEBI" id="CHEBI:57792"/>
    </ligand>
</feature>